<dbReference type="CDD" id="cd06503">
    <property type="entry name" value="ATP-synt_Fo_b"/>
    <property type="match status" value="1"/>
</dbReference>
<keyword evidence="7 13" id="KW-1133">Transmembrane helix</keyword>
<comment type="subunit">
    <text evidence="13">F-type ATPases have 2 components, F(1) - the catalytic core - and F(0) - the membrane proton channel. F(1) has five subunits: alpha(3), beta(3), gamma(1), delta(1), epsilon(1). F(0) has three main subunits: a(1), b(2) and c(10-14). The alpha and beta chains form an alternating ring which encloses part of the gamma chain. F(1) is attached to F(0) by a central stalk formed by the gamma and epsilon chains, while a peripheral stalk is formed by the delta and b chains.</text>
</comment>
<dbReference type="InterPro" id="IPR002146">
    <property type="entry name" value="ATP_synth_b/b'su_bac/chlpt"/>
</dbReference>
<comment type="function">
    <text evidence="11 13">F(1)F(0) ATP synthase produces ATP from ADP in the presence of a proton or sodium gradient. F-type ATPases consist of two structural domains, F(1) containing the extramembraneous catalytic core and F(0) containing the membrane proton channel, linked together by a central stalk and a peripheral stalk. During catalysis, ATP synthesis in the catalytic domain of F(1) is coupled via a rotary mechanism of the central stalk subunits to proton translocation.</text>
</comment>
<evidence type="ECO:0000256" key="4">
    <source>
        <dbReference type="ARBA" id="ARBA00022547"/>
    </source>
</evidence>
<keyword evidence="9 13" id="KW-0472">Membrane</keyword>
<evidence type="ECO:0000256" key="9">
    <source>
        <dbReference type="ARBA" id="ARBA00023136"/>
    </source>
</evidence>
<dbReference type="EMBL" id="CP045875">
    <property type="protein sequence ID" value="QGG47104.1"/>
    <property type="molecule type" value="Genomic_DNA"/>
</dbReference>
<dbReference type="PANTHER" id="PTHR33445">
    <property type="entry name" value="ATP SYNTHASE SUBUNIT B', CHLOROPLASTIC"/>
    <property type="match status" value="1"/>
</dbReference>
<dbReference type="SUPFAM" id="SSF81573">
    <property type="entry name" value="F1F0 ATP synthase subunit B, membrane domain"/>
    <property type="match status" value="1"/>
</dbReference>
<dbReference type="GO" id="GO:0046933">
    <property type="term" value="F:proton-transporting ATP synthase activity, rotational mechanism"/>
    <property type="evidence" value="ECO:0007669"/>
    <property type="project" value="UniProtKB-UniRule"/>
</dbReference>
<dbReference type="Pfam" id="PF00430">
    <property type="entry name" value="ATP-synt_B"/>
    <property type="match status" value="1"/>
</dbReference>
<gene>
    <name evidence="13 16" type="primary">atpF</name>
    <name evidence="16" type="ORF">FTV88_0952</name>
</gene>
<name>A0A5Q2MWX3_9FIRM</name>
<reference evidence="17" key="1">
    <citation type="submission" date="2019-11" db="EMBL/GenBank/DDBJ databases">
        <title>Genome sequence of Heliorestis convoluta strain HH, an alkaliphilic and minimalistic phototrophic bacterium from a soda lake in Egypt.</title>
        <authorList>
            <person name="Dewey E.D."/>
            <person name="Stokes L.M."/>
            <person name="Burchell B.M."/>
            <person name="Shaffer K.N."/>
            <person name="Huntington A.M."/>
            <person name="Baker J.M."/>
            <person name="Nadendla S."/>
            <person name="Giglio M.G."/>
            <person name="Touchman J.W."/>
            <person name="Blankenship R.E."/>
            <person name="Madigan M.T."/>
            <person name="Sattley W.M."/>
        </authorList>
    </citation>
    <scope>NUCLEOTIDE SEQUENCE [LARGE SCALE GENOMIC DNA]</scope>
    <source>
        <strain evidence="17">HH</strain>
    </source>
</reference>
<dbReference type="NCBIfam" id="TIGR01144">
    <property type="entry name" value="ATP_synt_b"/>
    <property type="match status" value="1"/>
</dbReference>
<dbReference type="GO" id="GO:0045259">
    <property type="term" value="C:proton-transporting ATP synthase complex"/>
    <property type="evidence" value="ECO:0007669"/>
    <property type="project" value="UniProtKB-KW"/>
</dbReference>
<evidence type="ECO:0000256" key="3">
    <source>
        <dbReference type="ARBA" id="ARBA00022475"/>
    </source>
</evidence>
<keyword evidence="5 13" id="KW-0812">Transmembrane</keyword>
<evidence type="ECO:0000313" key="16">
    <source>
        <dbReference type="EMBL" id="QGG47104.1"/>
    </source>
</evidence>
<keyword evidence="4 13" id="KW-0138">CF(0)</keyword>
<keyword evidence="6 13" id="KW-0375">Hydrogen ion transport</keyword>
<sequence>MLEALGIKLGSILAMVISFLLLVGLLHKFAFGPLIKAIDDRRAKIQSDFDKAERELVEASKLREDYVKEQTRVRKEAHDIMTNATKVAEEKAQEIVAAARQEADNLRDRARAEIEREKQKALDELRTYTVNISILAAQKAIQQNIDPATQKKLVDDAIKEVGRLPC</sequence>
<evidence type="ECO:0000256" key="10">
    <source>
        <dbReference type="ARBA" id="ARBA00023310"/>
    </source>
</evidence>
<dbReference type="Gene3D" id="1.20.5.620">
    <property type="entry name" value="F1F0 ATP synthase subunit B, membrane domain"/>
    <property type="match status" value="1"/>
</dbReference>
<dbReference type="OrthoDB" id="9795863at2"/>
<dbReference type="InterPro" id="IPR028987">
    <property type="entry name" value="ATP_synth_B-like_membr_sf"/>
</dbReference>
<evidence type="ECO:0000256" key="5">
    <source>
        <dbReference type="ARBA" id="ARBA00022692"/>
    </source>
</evidence>
<evidence type="ECO:0000256" key="2">
    <source>
        <dbReference type="ARBA" id="ARBA00022448"/>
    </source>
</evidence>
<dbReference type="GO" id="GO:0046961">
    <property type="term" value="F:proton-transporting ATPase activity, rotational mechanism"/>
    <property type="evidence" value="ECO:0007669"/>
    <property type="project" value="TreeGrafter"/>
</dbReference>
<dbReference type="KEGG" id="hcv:FTV88_0952"/>
<proteinExistence type="inferred from homology"/>
<evidence type="ECO:0000256" key="7">
    <source>
        <dbReference type="ARBA" id="ARBA00022989"/>
    </source>
</evidence>
<evidence type="ECO:0000256" key="1">
    <source>
        <dbReference type="ARBA" id="ARBA00005513"/>
    </source>
</evidence>
<evidence type="ECO:0000313" key="17">
    <source>
        <dbReference type="Proteomes" id="UP000366051"/>
    </source>
</evidence>
<evidence type="ECO:0000256" key="8">
    <source>
        <dbReference type="ARBA" id="ARBA00023065"/>
    </source>
</evidence>
<evidence type="ECO:0000256" key="14">
    <source>
        <dbReference type="RuleBase" id="RU003848"/>
    </source>
</evidence>
<dbReference type="GO" id="GO:0005886">
    <property type="term" value="C:plasma membrane"/>
    <property type="evidence" value="ECO:0007669"/>
    <property type="project" value="UniProtKB-SubCell"/>
</dbReference>
<evidence type="ECO:0000256" key="6">
    <source>
        <dbReference type="ARBA" id="ARBA00022781"/>
    </source>
</evidence>
<feature type="transmembrane region" description="Helical" evidence="13">
    <location>
        <begin position="12"/>
        <end position="35"/>
    </location>
</feature>
<keyword evidence="8 13" id="KW-0406">Ion transport</keyword>
<dbReference type="AlphaFoldDB" id="A0A5Q2MWX3"/>
<comment type="subcellular location">
    <subcellularLocation>
        <location evidence="13">Cell membrane</location>
        <topology evidence="13">Single-pass membrane protein</topology>
    </subcellularLocation>
    <subcellularLocation>
        <location evidence="12">Endomembrane system</location>
        <topology evidence="12">Single-pass membrane protein</topology>
    </subcellularLocation>
</comment>
<keyword evidence="17" id="KW-1185">Reference proteome</keyword>
<dbReference type="InterPro" id="IPR050059">
    <property type="entry name" value="ATP_synthase_B_chain"/>
</dbReference>
<comment type="function">
    <text evidence="13">Component of the F(0) channel, it forms part of the peripheral stalk, linking F(1) to F(0).</text>
</comment>
<organism evidence="16 17">
    <name type="scientific">Heliorestis convoluta</name>
    <dbReference type="NCBI Taxonomy" id="356322"/>
    <lineage>
        <taxon>Bacteria</taxon>
        <taxon>Bacillati</taxon>
        <taxon>Bacillota</taxon>
        <taxon>Clostridia</taxon>
        <taxon>Eubacteriales</taxon>
        <taxon>Heliobacteriaceae</taxon>
        <taxon>Heliorestis</taxon>
    </lineage>
</organism>
<dbReference type="PANTHER" id="PTHR33445:SF1">
    <property type="entry name" value="ATP SYNTHASE SUBUNIT B"/>
    <property type="match status" value="1"/>
</dbReference>
<evidence type="ECO:0000256" key="11">
    <source>
        <dbReference type="ARBA" id="ARBA00025198"/>
    </source>
</evidence>
<dbReference type="HAMAP" id="MF_01398">
    <property type="entry name" value="ATP_synth_b_bprime"/>
    <property type="match status" value="1"/>
</dbReference>
<dbReference type="Proteomes" id="UP000366051">
    <property type="component" value="Chromosome"/>
</dbReference>
<dbReference type="GO" id="GO:0012505">
    <property type="term" value="C:endomembrane system"/>
    <property type="evidence" value="ECO:0007669"/>
    <property type="project" value="UniProtKB-SubCell"/>
</dbReference>
<evidence type="ECO:0000256" key="12">
    <source>
        <dbReference type="ARBA" id="ARBA00037847"/>
    </source>
</evidence>
<evidence type="ECO:0000256" key="13">
    <source>
        <dbReference type="HAMAP-Rule" id="MF_01398"/>
    </source>
</evidence>
<dbReference type="RefSeq" id="WP_153724552.1">
    <property type="nucleotide sequence ID" value="NZ_CP045875.1"/>
</dbReference>
<accession>A0A5Q2MWX3</accession>
<dbReference type="InterPro" id="IPR005864">
    <property type="entry name" value="ATP_synth_F0_bsu_bac"/>
</dbReference>
<comment type="similarity">
    <text evidence="1 13 14">Belongs to the ATPase B chain family.</text>
</comment>
<protein>
    <recommendedName>
        <fullName evidence="13">ATP synthase subunit b</fullName>
    </recommendedName>
    <alternativeName>
        <fullName evidence="13">ATP synthase F(0) sector subunit b</fullName>
    </alternativeName>
    <alternativeName>
        <fullName evidence="13">ATPase subunit I</fullName>
    </alternativeName>
    <alternativeName>
        <fullName evidence="13">F-type ATPase subunit b</fullName>
        <shortName evidence="13">F-ATPase subunit b</shortName>
    </alternativeName>
</protein>
<keyword evidence="15" id="KW-0175">Coiled coil</keyword>
<keyword evidence="2 13" id="KW-0813">Transport</keyword>
<keyword evidence="3 13" id="KW-1003">Cell membrane</keyword>
<evidence type="ECO:0000256" key="15">
    <source>
        <dbReference type="SAM" id="Coils"/>
    </source>
</evidence>
<keyword evidence="10 13" id="KW-0066">ATP synthesis</keyword>
<feature type="coiled-coil region" evidence="15">
    <location>
        <begin position="35"/>
        <end position="131"/>
    </location>
</feature>